<accession>F8GYK7</accession>
<evidence type="ECO:0000313" key="2">
    <source>
        <dbReference type="Proteomes" id="UP000006798"/>
    </source>
</evidence>
<gene>
    <name evidence="1" type="ordered locus">CNE_BB2p01370</name>
</gene>
<keyword evidence="1" id="KW-0614">Plasmid</keyword>
<organism evidence="1 2">
    <name type="scientific">Cupriavidus necator (strain ATCC 43291 / DSM 13513 / CCUG 52238 / LMG 8453 / N-1)</name>
    <name type="common">Ralstonia eutropha</name>
    <dbReference type="NCBI Taxonomy" id="1042878"/>
    <lineage>
        <taxon>Bacteria</taxon>
        <taxon>Pseudomonadati</taxon>
        <taxon>Pseudomonadota</taxon>
        <taxon>Betaproteobacteria</taxon>
        <taxon>Burkholderiales</taxon>
        <taxon>Burkholderiaceae</taxon>
        <taxon>Cupriavidus</taxon>
    </lineage>
</organism>
<dbReference type="EMBL" id="CP002880">
    <property type="protein sequence ID" value="AEI82948.1"/>
    <property type="molecule type" value="Genomic_DNA"/>
</dbReference>
<dbReference type="HOGENOM" id="CLU_2600179_0_0_4"/>
<proteinExistence type="predicted"/>
<name>F8GYK7_CUPNN</name>
<geneLocation type="plasmid" evidence="1 2">
    <name>pBB2</name>
</geneLocation>
<dbReference type="KEGG" id="cnc:CNE_BB2p01370"/>
<sequence>MVARAGQRQCRRGLEAVAKPEEIVAALWRARCDADIAFEPAIAGQQRRAAETDVGGRRDAPVGLAGVLPGDATCALCWS</sequence>
<dbReference type="AlphaFoldDB" id="F8GYK7"/>
<evidence type="ECO:0000313" key="1">
    <source>
        <dbReference type="EMBL" id="AEI82948.1"/>
    </source>
</evidence>
<reference evidence="1 2" key="1">
    <citation type="journal article" date="2011" name="J. Bacteriol.">
        <title>Complete genome sequence of the type strain Cupriavidus necator N-1.</title>
        <authorList>
            <person name="Poehlein A."/>
            <person name="Kusian B."/>
            <person name="Friedrich B."/>
            <person name="Daniel R."/>
            <person name="Bowien B."/>
        </authorList>
    </citation>
    <scope>NUCLEOTIDE SEQUENCE [LARGE SCALE GENOMIC DNA]</scope>
    <source>
        <strain evidence="2">ATCC 43291 / DSM 13513 / CCUG 52238 / LMG 8453 / N-1</strain>
        <plasmid evidence="1 2">pBB2</plasmid>
    </source>
</reference>
<dbReference type="Proteomes" id="UP000006798">
    <property type="component" value="Plasmid pBB2"/>
</dbReference>
<protein>
    <submittedName>
        <fullName evidence="1">Uncharacterized protein</fullName>
    </submittedName>
</protein>